<gene>
    <name evidence="2" type="ORF">ODALV1_LOCUS4894</name>
</gene>
<dbReference type="EMBL" id="CAXLJM020000015">
    <property type="protein sequence ID" value="CAL8081368.1"/>
    <property type="molecule type" value="Genomic_DNA"/>
</dbReference>
<keyword evidence="3" id="KW-1185">Reference proteome</keyword>
<name>A0ABP1PXB3_9HEXA</name>
<comment type="caution">
    <text evidence="2">The sequence shown here is derived from an EMBL/GenBank/DDBJ whole genome shotgun (WGS) entry which is preliminary data.</text>
</comment>
<protein>
    <submittedName>
        <fullName evidence="2">Uncharacterized protein</fullName>
    </submittedName>
</protein>
<proteinExistence type="predicted"/>
<reference evidence="2 3" key="1">
    <citation type="submission" date="2024-08" db="EMBL/GenBank/DDBJ databases">
        <authorList>
            <person name="Cucini C."/>
            <person name="Frati F."/>
        </authorList>
    </citation>
    <scope>NUCLEOTIDE SEQUENCE [LARGE SCALE GENOMIC DNA]</scope>
</reference>
<sequence length="963" mass="107099">MLHCAQNDMEIRQMLSSLLSGPHIFRPTGDQLHPYFLPSMNEKIILDTSDLVIQEKIEGETVYKHYRVDSESDETLDPVIFRRHKSEAGTRLIIFSDPLYPLGSGPFIYLLKVDLPTANRLPRNKYLYKKFHVGLDCIGYMLLVLSGLSPYPCMVGVFCTNPSFRNFGISSQEYVVVAPGGLNLHKKVEEEGTIPTERIQNFTEVVDTYQDDIEKGNGAGGENVNAIQIPIPPNVDDKRMRTHPHPFQDFVLLQNISNVQTLKSNDKSKLFNKTQPFLRTVTLPSVEEATTTSTSVVNNVIGNTLPRPSSQRSMATDQIKNSTFIECEVPLKEEGIDNTLAMSTAPTTTISSKTDEVKLSDNYRGGNISDRDNTNNMVKNGFKFEKERVNTIVNDKTGKQAFNNDKNTSNHIQDVRINQSNGNSTYFSEENAPQISFLMEQRGPVNAIITESETLKKDNTNNKFKDVSIASAEEATTTSVDRDVIGSTLNRSSQRSMVLEQIKNSTFVEDKVPLKEEEFHITLAITTESTTTISSIIDEEMLSDNYRGGNISDVDNTNNVSTNNKFKDVSIDQLNDNSTYSTEDGDALETKVLKQQFNLNPIKANTPDSEAWRNEENISNTFEDAGIEKINDSRTNLVEDDASQINHFLSEEKFSPVPDPESESIKNAKHTSNYSEDVRIPQSNSISISTTYLMDDSAPQRNTLIKQFSPDSDIGITADRKTLINEENLSNNYEDVIVGKSNYERAASMDNNVAQMNFAGASNVHIPSTTFQKPETPYNLQSIPYQAGYNTPFNIVATANGAVDKPMRTVNANTFPNSWNTDLPSPNIGNGNNGGYNYNNNDPWKNTGIQNNGPFSPFYSGQGRASNRPHNNIAAPQLPITQNMMPSRNFPVGPGIGADARQWSGGNKMLIDSNRNNPRPGVFPGMGVMSDPVRTNVNQQRFYYPNNGGGLNPPFANLGMRNS</sequence>
<feature type="region of interest" description="Disordered" evidence="1">
    <location>
        <begin position="654"/>
        <end position="674"/>
    </location>
</feature>
<evidence type="ECO:0000313" key="2">
    <source>
        <dbReference type="EMBL" id="CAL8081368.1"/>
    </source>
</evidence>
<evidence type="ECO:0000313" key="3">
    <source>
        <dbReference type="Proteomes" id="UP001642540"/>
    </source>
</evidence>
<evidence type="ECO:0000256" key="1">
    <source>
        <dbReference type="SAM" id="MobiDB-lite"/>
    </source>
</evidence>
<organism evidence="2 3">
    <name type="scientific">Orchesella dallaii</name>
    <dbReference type="NCBI Taxonomy" id="48710"/>
    <lineage>
        <taxon>Eukaryota</taxon>
        <taxon>Metazoa</taxon>
        <taxon>Ecdysozoa</taxon>
        <taxon>Arthropoda</taxon>
        <taxon>Hexapoda</taxon>
        <taxon>Collembola</taxon>
        <taxon>Entomobryomorpha</taxon>
        <taxon>Entomobryoidea</taxon>
        <taxon>Orchesellidae</taxon>
        <taxon>Orchesellinae</taxon>
        <taxon>Orchesella</taxon>
    </lineage>
</organism>
<accession>A0ABP1PXB3</accession>
<dbReference type="Proteomes" id="UP001642540">
    <property type="component" value="Unassembled WGS sequence"/>
</dbReference>